<feature type="domain" description="Spore germination GerAC-like C-terminal" evidence="8">
    <location>
        <begin position="195"/>
        <end position="366"/>
    </location>
</feature>
<keyword evidence="4" id="KW-0732">Signal</keyword>
<evidence type="ECO:0000256" key="3">
    <source>
        <dbReference type="ARBA" id="ARBA00022544"/>
    </source>
</evidence>
<evidence type="ECO:0000259" key="8">
    <source>
        <dbReference type="Pfam" id="PF05504"/>
    </source>
</evidence>
<dbReference type="PANTHER" id="PTHR35789">
    <property type="entry name" value="SPORE GERMINATION PROTEIN B3"/>
    <property type="match status" value="1"/>
</dbReference>
<dbReference type="GO" id="GO:0009847">
    <property type="term" value="P:spore germination"/>
    <property type="evidence" value="ECO:0007669"/>
    <property type="project" value="InterPro"/>
</dbReference>
<evidence type="ECO:0000256" key="7">
    <source>
        <dbReference type="ARBA" id="ARBA00023288"/>
    </source>
</evidence>
<dbReference type="Pfam" id="PF25198">
    <property type="entry name" value="Spore_GerAC_N"/>
    <property type="match status" value="1"/>
</dbReference>
<feature type="domain" description="Spore germination protein N-terminal" evidence="9">
    <location>
        <begin position="22"/>
        <end position="187"/>
    </location>
</feature>
<dbReference type="AlphaFoldDB" id="A0A3M8D8P6"/>
<evidence type="ECO:0000259" key="9">
    <source>
        <dbReference type="Pfam" id="PF25198"/>
    </source>
</evidence>
<accession>A0A3M8D8P6</accession>
<dbReference type="EMBL" id="RHHU01000010">
    <property type="protein sequence ID" value="RNB83951.1"/>
    <property type="molecule type" value="Genomic_DNA"/>
</dbReference>
<dbReference type="Pfam" id="PF05504">
    <property type="entry name" value="Spore_GerAC"/>
    <property type="match status" value="1"/>
</dbReference>
<evidence type="ECO:0000256" key="6">
    <source>
        <dbReference type="ARBA" id="ARBA00023139"/>
    </source>
</evidence>
<proteinExistence type="inferred from homology"/>
<organism evidence="10 11">
    <name type="scientific">Brevibacillus nitrificans</name>
    <dbReference type="NCBI Taxonomy" id="651560"/>
    <lineage>
        <taxon>Bacteria</taxon>
        <taxon>Bacillati</taxon>
        <taxon>Bacillota</taxon>
        <taxon>Bacilli</taxon>
        <taxon>Bacillales</taxon>
        <taxon>Paenibacillaceae</taxon>
        <taxon>Brevibacillus</taxon>
    </lineage>
</organism>
<dbReference type="InterPro" id="IPR008844">
    <property type="entry name" value="Spore_GerAC-like"/>
</dbReference>
<dbReference type="PANTHER" id="PTHR35789:SF1">
    <property type="entry name" value="SPORE GERMINATION PROTEIN B3"/>
    <property type="match status" value="1"/>
</dbReference>
<dbReference type="Gene3D" id="3.30.300.210">
    <property type="entry name" value="Nutrient germinant receptor protein C, domain 3"/>
    <property type="match status" value="1"/>
</dbReference>
<dbReference type="NCBIfam" id="TIGR02887">
    <property type="entry name" value="spore_ger_x_C"/>
    <property type="match status" value="1"/>
</dbReference>
<keyword evidence="11" id="KW-1185">Reference proteome</keyword>
<evidence type="ECO:0000313" key="10">
    <source>
        <dbReference type="EMBL" id="RNB83951.1"/>
    </source>
</evidence>
<comment type="caution">
    <text evidence="10">The sequence shown here is derived from an EMBL/GenBank/DDBJ whole genome shotgun (WGS) entry which is preliminary data.</text>
</comment>
<sequence length="370" mass="41871">MHRAWALVLTVLCLTGCQDHFYLEKLGYILAISYDATKAEAIDGKLKFGFAIPRSEADKQIFITTEAKSNNEALLTISRENNYQLVKGHLRMVLFGKDCARLGVNQQLDTLIRDSTIRGNVKMIAVDGDAGELLNRSLPQYDLTSLFLNDLLQTTEKTSIIPESDLFTFTRDLYDDAIDPFMPVLKVGSQKIYLSGIGLFQDDKLVDIVGSEQMPTFHLLQGSIHNLNLIMNIQEDEGKASQVGLFHVSGERKITVTAHHPIKSGTDLKVSIELNMSGAVTEYSGPMKLEYPRNQRKLEAYMNRFVEQEAEKMVESLQKKKVDPLGIGQFVRQQTTHAEWKAILWRDVWETADIQVKANMKMKNYGEIQH</sequence>
<dbReference type="InterPro" id="IPR038501">
    <property type="entry name" value="Spore_GerAC_C_sf"/>
</dbReference>
<dbReference type="GO" id="GO:0016020">
    <property type="term" value="C:membrane"/>
    <property type="evidence" value="ECO:0007669"/>
    <property type="project" value="UniProtKB-SubCell"/>
</dbReference>
<dbReference type="InterPro" id="IPR046953">
    <property type="entry name" value="Spore_GerAC-like_C"/>
</dbReference>
<evidence type="ECO:0000256" key="5">
    <source>
        <dbReference type="ARBA" id="ARBA00023136"/>
    </source>
</evidence>
<keyword evidence="3" id="KW-0309">Germination</keyword>
<evidence type="ECO:0000256" key="4">
    <source>
        <dbReference type="ARBA" id="ARBA00022729"/>
    </source>
</evidence>
<gene>
    <name evidence="10" type="ORF">EDM59_15680</name>
</gene>
<protein>
    <submittedName>
        <fullName evidence="10">Ger(X)C family spore germination protein</fullName>
    </submittedName>
</protein>
<evidence type="ECO:0000313" key="11">
    <source>
        <dbReference type="Proteomes" id="UP000269573"/>
    </source>
</evidence>
<dbReference type="RefSeq" id="WP_122924447.1">
    <property type="nucleotide sequence ID" value="NZ_RHHU01000010.1"/>
</dbReference>
<evidence type="ECO:0000256" key="2">
    <source>
        <dbReference type="ARBA" id="ARBA00007886"/>
    </source>
</evidence>
<reference evidence="10 11" key="1">
    <citation type="submission" date="2018-10" db="EMBL/GenBank/DDBJ databases">
        <title>Phylogenomics of Brevibacillus.</title>
        <authorList>
            <person name="Dunlap C."/>
        </authorList>
    </citation>
    <scope>NUCLEOTIDE SEQUENCE [LARGE SCALE GENOMIC DNA]</scope>
    <source>
        <strain evidence="10 11">JCM 15774</strain>
    </source>
</reference>
<comment type="similarity">
    <text evidence="2">Belongs to the GerABKC lipoprotein family.</text>
</comment>
<name>A0A3M8D8P6_9BACL</name>
<keyword evidence="7" id="KW-0449">Lipoprotein</keyword>
<evidence type="ECO:0000256" key="1">
    <source>
        <dbReference type="ARBA" id="ARBA00004635"/>
    </source>
</evidence>
<dbReference type="Proteomes" id="UP000269573">
    <property type="component" value="Unassembled WGS sequence"/>
</dbReference>
<keyword evidence="5" id="KW-0472">Membrane</keyword>
<keyword evidence="6" id="KW-0564">Palmitate</keyword>
<comment type="subcellular location">
    <subcellularLocation>
        <location evidence="1">Membrane</location>
        <topology evidence="1">Lipid-anchor</topology>
    </subcellularLocation>
</comment>
<dbReference type="InterPro" id="IPR057336">
    <property type="entry name" value="GerAC_N"/>
</dbReference>